<evidence type="ECO:0000259" key="2">
    <source>
        <dbReference type="Pfam" id="PF01170"/>
    </source>
</evidence>
<dbReference type="EMBL" id="CAJNIZ010046444">
    <property type="protein sequence ID" value="CAE7748734.1"/>
    <property type="molecule type" value="Genomic_DNA"/>
</dbReference>
<dbReference type="AlphaFoldDB" id="A0A812XR34"/>
<dbReference type="Pfam" id="PF01170">
    <property type="entry name" value="UPF0020"/>
    <property type="match status" value="1"/>
</dbReference>
<comment type="caution">
    <text evidence="3">The sequence shown here is derived from an EMBL/GenBank/DDBJ whole genome shotgun (WGS) entry which is preliminary data.</text>
</comment>
<dbReference type="Proteomes" id="UP000649617">
    <property type="component" value="Unassembled WGS sequence"/>
</dbReference>
<accession>A0A812XR34</accession>
<dbReference type="PANTHER" id="PTHR14911:SF13">
    <property type="entry name" value="TRNA (GUANINE(6)-N2)-METHYLTRANSFERASE THUMP3"/>
    <property type="match status" value="1"/>
</dbReference>
<dbReference type="OrthoDB" id="410025at2759"/>
<keyword evidence="4" id="KW-1185">Reference proteome</keyword>
<organism evidence="3 4">
    <name type="scientific">Symbiodinium pilosum</name>
    <name type="common">Dinoflagellate</name>
    <dbReference type="NCBI Taxonomy" id="2952"/>
    <lineage>
        <taxon>Eukaryota</taxon>
        <taxon>Sar</taxon>
        <taxon>Alveolata</taxon>
        <taxon>Dinophyceae</taxon>
        <taxon>Suessiales</taxon>
        <taxon>Symbiodiniaceae</taxon>
        <taxon>Symbiodinium</taxon>
    </lineage>
</organism>
<dbReference type="GO" id="GO:0016423">
    <property type="term" value="F:tRNA (guanine) methyltransferase activity"/>
    <property type="evidence" value="ECO:0007669"/>
    <property type="project" value="TreeGrafter"/>
</dbReference>
<protein>
    <submittedName>
        <fullName evidence="3">Thumpd2 protein</fullName>
    </submittedName>
</protein>
<feature type="domain" description="Ribosomal RNA large subunit methyltransferase K/L-like methyltransferase" evidence="2">
    <location>
        <begin position="1"/>
        <end position="90"/>
    </location>
</feature>
<reference evidence="3" key="1">
    <citation type="submission" date="2021-02" db="EMBL/GenBank/DDBJ databases">
        <authorList>
            <person name="Dougan E. K."/>
            <person name="Rhodes N."/>
            <person name="Thang M."/>
            <person name="Chan C."/>
        </authorList>
    </citation>
    <scope>NUCLEOTIDE SEQUENCE</scope>
</reference>
<dbReference type="PANTHER" id="PTHR14911">
    <property type="entry name" value="THUMP DOMAIN-CONTAINING"/>
    <property type="match status" value="1"/>
</dbReference>
<evidence type="ECO:0000256" key="1">
    <source>
        <dbReference type="SAM" id="Phobius"/>
    </source>
</evidence>
<dbReference type="InterPro" id="IPR000241">
    <property type="entry name" value="RlmKL-like_Mtase"/>
</dbReference>
<feature type="non-terminal residue" evidence="3">
    <location>
        <position position="1"/>
    </location>
</feature>
<gene>
    <name evidence="3" type="primary">Thumpd2</name>
    <name evidence="3" type="ORF">SPIL2461_LOCUS21651</name>
</gene>
<evidence type="ECO:0000313" key="3">
    <source>
        <dbReference type="EMBL" id="CAE7748734.1"/>
    </source>
</evidence>
<dbReference type="GO" id="GO:0043527">
    <property type="term" value="C:tRNA methyltransferase complex"/>
    <property type="evidence" value="ECO:0007669"/>
    <property type="project" value="UniProtKB-ARBA"/>
</dbReference>
<dbReference type="SUPFAM" id="SSF53335">
    <property type="entry name" value="S-adenosyl-L-methionine-dependent methyltransferases"/>
    <property type="match status" value="1"/>
</dbReference>
<evidence type="ECO:0000313" key="4">
    <source>
        <dbReference type="Proteomes" id="UP000649617"/>
    </source>
</evidence>
<dbReference type="InterPro" id="IPR029063">
    <property type="entry name" value="SAM-dependent_MTases_sf"/>
</dbReference>
<name>A0A812XR34_SYMPI</name>
<keyword evidence="1" id="KW-1133">Transmembrane helix</keyword>
<keyword evidence="1" id="KW-0812">Transmembrane</keyword>
<dbReference type="GO" id="GO:0030488">
    <property type="term" value="P:tRNA methylation"/>
    <property type="evidence" value="ECO:0007669"/>
    <property type="project" value="TreeGrafter"/>
</dbReference>
<dbReference type="Gene3D" id="3.40.50.150">
    <property type="entry name" value="Vaccinia Virus protein VP39"/>
    <property type="match status" value="1"/>
</dbReference>
<dbReference type="CDD" id="cd02440">
    <property type="entry name" value="AdoMet_MTases"/>
    <property type="match status" value="1"/>
</dbReference>
<keyword evidence="1" id="KW-0472">Membrane</keyword>
<proteinExistence type="predicted"/>
<sequence length="210" mass="23965">DVDSEQLEKCRQNFAWLKQRVVLHQANTTESCGIPLRDDSVDKVVVAPPWNRQFGIHGNIVDFYRRMLQEIFRVVRPSGRVVLFVSRSILPKLKTALQHSDKAWQLSAERSFALTRATTGVILVLQRKRQDPQATALPAKFLSWEGQAPESGRDLYEYWRSIRAKGLPRLEAVSIRQDSTERAQSRKATLRAVLICLLGLGFVLVLRSRS</sequence>
<feature type="transmembrane region" description="Helical" evidence="1">
    <location>
        <begin position="188"/>
        <end position="206"/>
    </location>
</feature>